<dbReference type="PANTHER" id="PTHR21497">
    <property type="entry name" value="UBIQUITIN LIGASE E3 ALPHA-RELATED"/>
    <property type="match status" value="1"/>
</dbReference>
<dbReference type="RefSeq" id="XP_049178462.1">
    <property type="nucleotide sequence ID" value="XM_049325823.1"/>
</dbReference>
<dbReference type="EMBL" id="JAHUZD010000141">
    <property type="protein sequence ID" value="KAI3402715.2"/>
    <property type="molecule type" value="Genomic_DNA"/>
</dbReference>
<dbReference type="Pfam" id="PF02207">
    <property type="entry name" value="zf-UBR"/>
    <property type="match status" value="1"/>
</dbReference>
<proteinExistence type="inferred from homology"/>
<keyword evidence="7 10" id="KW-0862">Zinc</keyword>
<comment type="similarity">
    <text evidence="8 10">Belongs to the E3 ubiquitin-protein ligase UBR1-like family.</text>
</comment>
<feature type="domain" description="UBR-type" evidence="11">
    <location>
        <begin position="89"/>
        <end position="162"/>
    </location>
</feature>
<accession>A0AAI9STR6</accession>
<evidence type="ECO:0000313" key="13">
    <source>
        <dbReference type="Proteomes" id="UP001202479"/>
    </source>
</evidence>
<evidence type="ECO:0000256" key="9">
    <source>
        <dbReference type="PROSITE-ProRule" id="PRU00508"/>
    </source>
</evidence>
<evidence type="ECO:0000256" key="8">
    <source>
        <dbReference type="ARBA" id="ARBA00046341"/>
    </source>
</evidence>
<evidence type="ECO:0000256" key="4">
    <source>
        <dbReference type="ARBA" id="ARBA00022723"/>
    </source>
</evidence>
<comment type="function">
    <text evidence="10">Ubiquitin ligase protein which is a component of the N-end rule pathway. Recognizes and binds to proteins bearing specific N-terminal residues that are destabilizing according to the N-end rule, leading to their ubiquitination and subsequent degradation.</text>
</comment>
<comment type="catalytic activity">
    <reaction evidence="1 10">
        <text>S-ubiquitinyl-[E2 ubiquitin-conjugating enzyme]-L-cysteine + [acceptor protein]-L-lysine = [E2 ubiquitin-conjugating enzyme]-L-cysteine + N(6)-ubiquitinyl-[acceptor protein]-L-lysine.</text>
        <dbReference type="EC" id="2.3.2.27"/>
    </reaction>
</comment>
<evidence type="ECO:0000256" key="6">
    <source>
        <dbReference type="ARBA" id="ARBA00022786"/>
    </source>
</evidence>
<evidence type="ECO:0000256" key="10">
    <source>
        <dbReference type="RuleBase" id="RU366018"/>
    </source>
</evidence>
<dbReference type="CDD" id="cd19672">
    <property type="entry name" value="UBR-box_UBR1_like"/>
    <property type="match status" value="1"/>
</dbReference>
<keyword evidence="4 10" id="KW-0479">Metal-binding</keyword>
<dbReference type="EC" id="2.3.2.27" evidence="10"/>
<keyword evidence="5 10" id="KW-0863">Zinc-finger</keyword>
<dbReference type="GO" id="GO:0000151">
    <property type="term" value="C:ubiquitin ligase complex"/>
    <property type="evidence" value="ECO:0007669"/>
    <property type="project" value="TreeGrafter"/>
</dbReference>
<organism evidence="12 13">
    <name type="scientific">Candida oxycetoniae</name>
    <dbReference type="NCBI Taxonomy" id="497107"/>
    <lineage>
        <taxon>Eukaryota</taxon>
        <taxon>Fungi</taxon>
        <taxon>Dikarya</taxon>
        <taxon>Ascomycota</taxon>
        <taxon>Saccharomycotina</taxon>
        <taxon>Pichiomycetes</taxon>
        <taxon>Debaryomycetaceae</taxon>
        <taxon>Candida/Lodderomyces clade</taxon>
        <taxon>Candida</taxon>
    </lineage>
</organism>
<comment type="caution">
    <text evidence="12">The sequence shown here is derived from an EMBL/GenBank/DDBJ whole genome shotgun (WGS) entry which is preliminary data.</text>
</comment>
<dbReference type="GO" id="GO:0005737">
    <property type="term" value="C:cytoplasm"/>
    <property type="evidence" value="ECO:0007669"/>
    <property type="project" value="TreeGrafter"/>
</dbReference>
<dbReference type="PANTHER" id="PTHR21497:SF24">
    <property type="entry name" value="E3 UBIQUITIN-PROTEIN LIGASE UBR1"/>
    <property type="match status" value="1"/>
</dbReference>
<name>A0AAI9STR6_9ASCO</name>
<dbReference type="GO" id="GO:0071596">
    <property type="term" value="P:ubiquitin-dependent protein catabolic process via the N-end rule pathway"/>
    <property type="evidence" value="ECO:0007669"/>
    <property type="project" value="UniProtKB-UniRule"/>
</dbReference>
<dbReference type="InterPro" id="IPR055194">
    <property type="entry name" value="UBR1-like_WH"/>
</dbReference>
<evidence type="ECO:0000256" key="2">
    <source>
        <dbReference type="ARBA" id="ARBA00004906"/>
    </source>
</evidence>
<dbReference type="InterPro" id="IPR039164">
    <property type="entry name" value="UBR1-like"/>
</dbReference>
<dbReference type="GO" id="GO:0008270">
    <property type="term" value="F:zinc ion binding"/>
    <property type="evidence" value="ECO:0007669"/>
    <property type="project" value="UniProtKB-UniRule"/>
</dbReference>
<dbReference type="Proteomes" id="UP001202479">
    <property type="component" value="Unassembled WGS sequence"/>
</dbReference>
<keyword evidence="3 10" id="KW-0808">Transferase</keyword>
<dbReference type="GO" id="GO:0061630">
    <property type="term" value="F:ubiquitin protein ligase activity"/>
    <property type="evidence" value="ECO:0007669"/>
    <property type="project" value="UniProtKB-UniRule"/>
</dbReference>
<evidence type="ECO:0000313" key="12">
    <source>
        <dbReference type="EMBL" id="KAI3402715.2"/>
    </source>
</evidence>
<gene>
    <name evidence="12" type="ORF">KGF56_004389</name>
</gene>
<dbReference type="GO" id="GO:0016567">
    <property type="term" value="P:protein ubiquitination"/>
    <property type="evidence" value="ECO:0007669"/>
    <property type="project" value="UniProtKB-UniRule"/>
</dbReference>
<evidence type="ECO:0000256" key="3">
    <source>
        <dbReference type="ARBA" id="ARBA00022679"/>
    </source>
</evidence>
<dbReference type="InterPro" id="IPR003126">
    <property type="entry name" value="Znf_UBR"/>
</dbReference>
<comment type="pathway">
    <text evidence="2 10">Protein modification; protein ubiquitination.</text>
</comment>
<dbReference type="PROSITE" id="PS51157">
    <property type="entry name" value="ZF_UBR"/>
    <property type="match status" value="1"/>
</dbReference>
<feature type="zinc finger region" description="UBR-type" evidence="9">
    <location>
        <begin position="89"/>
        <end position="162"/>
    </location>
</feature>
<evidence type="ECO:0000256" key="7">
    <source>
        <dbReference type="ARBA" id="ARBA00022833"/>
    </source>
</evidence>
<keyword evidence="13" id="KW-1185">Reference proteome</keyword>
<evidence type="ECO:0000259" key="11">
    <source>
        <dbReference type="PROSITE" id="PS51157"/>
    </source>
</evidence>
<dbReference type="Gene3D" id="2.10.110.30">
    <property type="match status" value="1"/>
</dbReference>
<keyword evidence="6 10" id="KW-0833">Ubl conjugation pathway</keyword>
<dbReference type="InterPro" id="IPR044046">
    <property type="entry name" value="E3_ligase_UBR-like_C"/>
</dbReference>
<protein>
    <recommendedName>
        <fullName evidence="10">E3 ubiquitin-protein ligase</fullName>
        <ecNumber evidence="10">2.3.2.27</ecNumber>
    </recommendedName>
</protein>
<dbReference type="GeneID" id="73382004"/>
<dbReference type="FunFam" id="2.10.110.30:FF:000002">
    <property type="entry name" value="Putative e3 ubiquitin-protein ligase ubr3"/>
    <property type="match status" value="1"/>
</dbReference>
<evidence type="ECO:0000256" key="1">
    <source>
        <dbReference type="ARBA" id="ARBA00000900"/>
    </source>
</evidence>
<evidence type="ECO:0000256" key="5">
    <source>
        <dbReference type="ARBA" id="ARBA00022771"/>
    </source>
</evidence>
<dbReference type="Pfam" id="PF22960">
    <property type="entry name" value="WHD_UBR1"/>
    <property type="match status" value="1"/>
</dbReference>
<sequence>MNDQLRRFLLYTPSQFSYDLDGKAKKEIRKALFLSITDQGKFLHWLFPGISEDFVEKEFDWKYPNYLKYLATKRDLGETHSNSAFHSNRPCSRIFRKGEPIYRCLTCGFDETCALCAHCYQPSEHKGHESYVAICRRENGGVCDCGDPEAWNRDFKCPYALTDSNMHDRNLPSDFQDAIVRTTNIILDHIIDVMVRSDCHLDELEEENSKHTVEENTRISALDPHVYGSCPTKFSDMNNGNYCLMLYNDQVHHYRDAVQRVRLASNKFKDFATMVTEKVQNYGRAKVVSSKSIEVLLERQKILNATGLITCIRSERDIFREDVCHELIVWLNDFAESEFFKINTTAKDLFCSAFCEQWRRGVSIEEEKEGEREDSTGSGLKIGRLNRDLTIPQGGRLQHNKAEPPQKQPQTCSKCLSVVQDKHSTQYGSHLQYMIFLDVRFWKAARFLLRDMFSTSLITNLKLKNTLSCQYVDIYTVTAYNFLVMDREPEWNLMSTLSTQLFMSPGNSKFIIQRGDFTSILSSIHTFLTCDKIVSYSPSNEISHEVSIKNLKNRRWGQLFFDISFVISRGKEYRDVLNKESVALICDILELFQGRPVLKREKIAHVEYENPDYSTIFQAVQAIYKFAELSADSINCFENGCIQREERVRSTISYVLKYLIQLELGEMKGVKYENTDINICIPDATSREPITGMAVKVSKVDLDKVSFLHPLHSFLSWLIEYASFPSMNILKEIFDQVQMESLHKKPWSIGSLIFDYPIKTIVLLSQIKAGFWVRNGFSVKSQLQLYRNTGIRDHGYMRDLFLIQVFYNIGHPDFVTYLILDRWCLLENWLQSQDDDDDDDDDDNDALTYDEKILPYMLEECLNFFIHLSTEVVHLKGLSEEELNKIKIKRELMHNLCFEPIGYKKLCSYIPESVVCDKIFDITLNEITIYKQPVGSNDSGVLQLKDEYLDQIDPYYFNYTANRRDDALKFVKNRKCKRWGTCAEDVVVEPMLINDDEDGVLEIYKSTANFSLSHYFNEFIIKILIYIQRNTKEQVEILLDTVLHLIHICCLEQMIDAKSYGSFYSKLVKWSNKYSTSIVDLLYKFLAAGNYESVHSKIRAILIAVNKRHPDLYKVMKEQNESFDPEVMSTEHDKSTQENEAMRRKRIAKTKQQHLLEKFKRQQIEFLKNNLQEDVDASDVKMEDNDEEHGWTFPEEHCILCKNATETAGPFGIIAHIGRSSTFRNVPFDNDYWFLKAFSDSVNLNCCDEKHETTQIKTEKWNAYMDTVKSNNTFGPGFDTVSSVENKVVSSTCGHGMHFLCYLNYVENSRARQFQITRNTPENSNSREILCPLCKSVNNVFIPVFAKRNNRSLSELVSQRKSCFGNLIEKEGLFFNTRFYAECSSLLKGDVEEMLTPETRDSSFWKSWAIQNKSKFEALIKSILDALKSITFPRILEPESSIILSNTIKCAEISLRGVASNEHLVIHQIPNSTMIILRTLCEFRLSVVDMKMEASGNDLHWKGDHPSSRIASNILSLSANQINSTLIEADFFDLLVSIVPIPSLGVCFNTILNTTFVCHVLQCLYIIQKELSAHFFSKTRDYSIEDVPILAGVPIETSNLALACFQILSCSDDNHNYHHRQASEVCISGSVIYSMLMKTVTPFLRRAAIYAFVQSANLDGVDSSFDPETEQEAEKLCSMLNLQTVSEVLLRLSTANTWENAILSGFIDFLRTKPAELFLAKKLEYPGVIKLIDLPERLDFFFSKYYYSDKFDNPHHLIEDPAICLFCAKVVDLQKQAIGCNEGECTTHYLRECSSDVGIFLLPKDRTMLLLHKTGGSFCSAPFLDEQGELPDENKQSKALHLMKPRYNEFTRNVWLQHNVPNYIARSLESVLDPGGWETL</sequence>
<reference evidence="12" key="1">
    <citation type="journal article" date="2022" name="DNA Res.">
        <title>Genome analysis of five recently described species of the CUG-Ser clade uncovers Candida theae as a new hybrid lineage with pathogenic potential in the Candida parapsilosis species complex.</title>
        <authorList>
            <person name="Mixao V."/>
            <person name="Del Olmo V."/>
            <person name="Hegedusova E."/>
            <person name="Saus E."/>
            <person name="Pryszcz L."/>
            <person name="Cillingova A."/>
            <person name="Nosek J."/>
            <person name="Gabaldon T."/>
        </authorList>
    </citation>
    <scope>NUCLEOTIDE SEQUENCE</scope>
    <source>
        <strain evidence="12">CBS 10844</strain>
    </source>
</reference>
<dbReference type="SMART" id="SM00396">
    <property type="entry name" value="ZnF_UBR1"/>
    <property type="match status" value="1"/>
</dbReference>
<dbReference type="Pfam" id="PF18995">
    <property type="entry name" value="PRT6_C"/>
    <property type="match status" value="1"/>
</dbReference>